<evidence type="ECO:0000256" key="1">
    <source>
        <dbReference type="SAM" id="MobiDB-lite"/>
    </source>
</evidence>
<protein>
    <recommendedName>
        <fullName evidence="4">Tetratricopeptide repeat protein</fullName>
    </recommendedName>
</protein>
<dbReference type="EMBL" id="SIXH01000112">
    <property type="protein sequence ID" value="TBO58858.1"/>
    <property type="molecule type" value="Genomic_DNA"/>
</dbReference>
<evidence type="ECO:0000313" key="2">
    <source>
        <dbReference type="EMBL" id="TBO58858.1"/>
    </source>
</evidence>
<dbReference type="SUPFAM" id="SSF48452">
    <property type="entry name" value="TPR-like"/>
    <property type="match status" value="1"/>
</dbReference>
<organism evidence="2 3">
    <name type="scientific">Streptomyces kasugaensis</name>
    <dbReference type="NCBI Taxonomy" id="1946"/>
    <lineage>
        <taxon>Bacteria</taxon>
        <taxon>Bacillati</taxon>
        <taxon>Actinomycetota</taxon>
        <taxon>Actinomycetes</taxon>
        <taxon>Kitasatosporales</taxon>
        <taxon>Streptomycetaceae</taxon>
        <taxon>Streptomyces</taxon>
    </lineage>
</organism>
<dbReference type="Proteomes" id="UP000292452">
    <property type="component" value="Unassembled WGS sequence"/>
</dbReference>
<accession>A0A4Q9HUM8</accession>
<sequence length="460" mass="49704">MTTRHPSDPTDIARLQRLAESGDAPGVLRVLRTADGLSLRDTARITGKLATALGFDNLSEAATALVRDPEDPQHLYDFGYACVDRGAAFLAIRPLYEALRHVPDSPLARTELVAALEAENRHAEAVELLEAHLATLRPWPDRYLLAFNALLAGDPDRAGTHFARLPVPDDAQWQPAHARLHAMLRRTLALRAAATPHPFDSIAALGGRLVPHSAAATSDAPPAPAPLAPDDLRGWHFALTGGILTTLSPYGFAIMRGRYGLLQETPGGVLHGLHRLRLVLARAGLRPRTVSLLPDRSSRILGRAAARLLGVPAEPFDPGRARTLVVAHRLDEADPDTLRQLRDRTDQQILFEHATCWTRPPAVGADISTLLGQFVSAPWSARLRFSGDGAAQGPPDDRPEQVIVDDLLRADPTPDPGDGESPADPDTALGRFVTTARDEWLTGPRDHLPSPGPVHSPRLT</sequence>
<evidence type="ECO:0008006" key="4">
    <source>
        <dbReference type="Google" id="ProtNLM"/>
    </source>
</evidence>
<name>A0A4Q9HUM8_STRKA</name>
<proteinExistence type="predicted"/>
<evidence type="ECO:0000313" key="3">
    <source>
        <dbReference type="Proteomes" id="UP000292452"/>
    </source>
</evidence>
<dbReference type="RefSeq" id="WP_131123638.1">
    <property type="nucleotide sequence ID" value="NZ_SIXH01000112.1"/>
</dbReference>
<feature type="compositionally biased region" description="Basic and acidic residues" evidence="1">
    <location>
        <begin position="436"/>
        <end position="448"/>
    </location>
</feature>
<keyword evidence="3" id="KW-1185">Reference proteome</keyword>
<reference evidence="2 3" key="1">
    <citation type="submission" date="2019-02" db="EMBL/GenBank/DDBJ databases">
        <title>Draft Genome Sequence of Streptomyces sp. AM-2504, identified by 16S rRNA comparative analysis as a Streptomyces Kasugaensis strain.</title>
        <authorList>
            <person name="Napolioni V."/>
            <person name="Giuliodori A.M."/>
            <person name="Spurio R."/>
            <person name="Fabbretti A."/>
        </authorList>
    </citation>
    <scope>NUCLEOTIDE SEQUENCE [LARGE SCALE GENOMIC DNA]</scope>
    <source>
        <strain evidence="2 3">AM-2504</strain>
    </source>
</reference>
<comment type="caution">
    <text evidence="2">The sequence shown here is derived from an EMBL/GenBank/DDBJ whole genome shotgun (WGS) entry which is preliminary data.</text>
</comment>
<feature type="region of interest" description="Disordered" evidence="1">
    <location>
        <begin position="407"/>
        <end position="460"/>
    </location>
</feature>
<dbReference type="Gene3D" id="1.25.40.10">
    <property type="entry name" value="Tetratricopeptide repeat domain"/>
    <property type="match status" value="1"/>
</dbReference>
<gene>
    <name evidence="2" type="ORF">EYS09_15270</name>
</gene>
<dbReference type="InterPro" id="IPR011990">
    <property type="entry name" value="TPR-like_helical_dom_sf"/>
</dbReference>
<dbReference type="AlphaFoldDB" id="A0A4Q9HUM8"/>